<evidence type="ECO:0000313" key="2">
    <source>
        <dbReference type="Proteomes" id="UP001497680"/>
    </source>
</evidence>
<name>A0ACC0D0Z9_9PEZI</name>
<dbReference type="Proteomes" id="UP001497680">
    <property type="component" value="Unassembled WGS sequence"/>
</dbReference>
<reference evidence="1 2" key="1">
    <citation type="journal article" date="2022" name="New Phytol.">
        <title>Ecological generalism drives hyperdiversity of secondary metabolite gene clusters in xylarialean endophytes.</title>
        <authorList>
            <person name="Franco M.E.E."/>
            <person name="Wisecaver J.H."/>
            <person name="Arnold A.E."/>
            <person name="Ju Y.M."/>
            <person name="Slot J.C."/>
            <person name="Ahrendt S."/>
            <person name="Moore L.P."/>
            <person name="Eastman K.E."/>
            <person name="Scott K."/>
            <person name="Konkel Z."/>
            <person name="Mondo S.J."/>
            <person name="Kuo A."/>
            <person name="Hayes R.D."/>
            <person name="Haridas S."/>
            <person name="Andreopoulos B."/>
            <person name="Riley R."/>
            <person name="LaButti K."/>
            <person name="Pangilinan J."/>
            <person name="Lipzen A."/>
            <person name="Amirebrahimi M."/>
            <person name="Yan J."/>
            <person name="Adam C."/>
            <person name="Keymanesh K."/>
            <person name="Ng V."/>
            <person name="Louie K."/>
            <person name="Northen T."/>
            <person name="Drula E."/>
            <person name="Henrissat B."/>
            <person name="Hsieh H.M."/>
            <person name="Youens-Clark K."/>
            <person name="Lutzoni F."/>
            <person name="Miadlikowska J."/>
            <person name="Eastwood D.C."/>
            <person name="Hamelin R.C."/>
            <person name="Grigoriev I.V."/>
            <person name="U'Ren J.M."/>
        </authorList>
    </citation>
    <scope>NUCLEOTIDE SEQUENCE [LARGE SCALE GENOMIC DNA]</scope>
    <source>
        <strain evidence="1 2">ER1909</strain>
    </source>
</reference>
<evidence type="ECO:0000313" key="1">
    <source>
        <dbReference type="EMBL" id="KAI6086398.1"/>
    </source>
</evidence>
<proteinExistence type="predicted"/>
<gene>
    <name evidence="1" type="ORF">F4821DRAFT_130104</name>
</gene>
<keyword evidence="2" id="KW-1185">Reference proteome</keyword>
<accession>A0ACC0D0Z9</accession>
<organism evidence="1 2">
    <name type="scientific">Hypoxylon rubiginosum</name>
    <dbReference type="NCBI Taxonomy" id="110542"/>
    <lineage>
        <taxon>Eukaryota</taxon>
        <taxon>Fungi</taxon>
        <taxon>Dikarya</taxon>
        <taxon>Ascomycota</taxon>
        <taxon>Pezizomycotina</taxon>
        <taxon>Sordariomycetes</taxon>
        <taxon>Xylariomycetidae</taxon>
        <taxon>Xylariales</taxon>
        <taxon>Hypoxylaceae</taxon>
        <taxon>Hypoxylon</taxon>
    </lineage>
</organism>
<comment type="caution">
    <text evidence="1">The sequence shown here is derived from an EMBL/GenBank/DDBJ whole genome shotgun (WGS) entry which is preliminary data.</text>
</comment>
<sequence length="544" mass="60289">MLPVPLLPVSQSVSQSVSHLHILGRRLLDTKASMGAFPWKVLCGLALIQTFVSSSPVPRYFQNNLFTRRNISVTEIAQELGVIVSYNSTIFLPSDLSWSNATERWNTLAPPNVELVVQPAEESDISKIVKYCNDNSIEYLAVNRGHGFTTSLGKFKGVQIDMKELTAITIDPDGKSALFQGGSYAHDVMATLWDQGYVTATGSNECVGLTGPALGGGHGRYEGLYGLVADNIIHLNVVLADGSSISVNKTSHQDLFWAMKGAGHNFGIVTSLKLKIYPAQTATWHYHNYFWTQDKMETVFEELNKIQDNGNAPAKLGSSYGQISMNRSISESEAILWWTFAYGGLASEAEEILSPFNAIEAISEEMGDVPYPEIVIPQDTAASSCGSGSYAISTVLLQTYNITAQRQIYELFNQNVALYPELAETARLYHEGYATAGMQAVDPISTAYPHRDEYHLAFFLAAVPEGSDLLEPAQKWAKDSWDLWSAGQPTRKSATYVNYATGNEYESLESIYGYEPWRLEKLRKLKSKYDPHNRFRFYVPIIAS</sequence>
<dbReference type="EMBL" id="MU394316">
    <property type="protein sequence ID" value="KAI6086398.1"/>
    <property type="molecule type" value="Genomic_DNA"/>
</dbReference>
<protein>
    <submittedName>
        <fullName evidence="1">FAD-binding domain-containing protein</fullName>
    </submittedName>
</protein>